<accession>A0ABX8AWS5</accession>
<reference evidence="2 3" key="1">
    <citation type="journal article" date="2021" name="Angew. Chem. Int. Ed. Engl.">
        <title>A novel family of nonribosomal peptides modulate collective behavior in Pseudovibrio bacteria isolated from marine sponges.</title>
        <authorList>
            <person name="Ioca L.P."/>
            <person name="Dai Y."/>
            <person name="Kunakom S."/>
            <person name="Diaz-Espinosa J."/>
            <person name="Krunic A."/>
            <person name="Crnkovic C.M."/>
            <person name="Orjala J."/>
            <person name="Sanchez L.M."/>
            <person name="Ferreira A.G."/>
            <person name="Berlinck R.G.S."/>
            <person name="Eustaquio A.S."/>
        </authorList>
    </citation>
    <scope>NUCLEOTIDE SEQUENCE [LARGE SCALE GENOMIC DNA]</scope>
    <source>
        <strain evidence="2 3">Ab134</strain>
        <plasmid evidence="2 3">pAb134-02</plasmid>
    </source>
</reference>
<protein>
    <submittedName>
        <fullName evidence="2">Glyoxalase/bleomycin resistance/dioxygenase family protein</fullName>
    </submittedName>
</protein>
<keyword evidence="2" id="KW-0614">Plasmid</keyword>
<dbReference type="Gene3D" id="3.10.180.10">
    <property type="entry name" value="2,3-Dihydroxybiphenyl 1,2-Dioxygenase, domain 1"/>
    <property type="match status" value="1"/>
</dbReference>
<feature type="domain" description="VOC" evidence="1">
    <location>
        <begin position="2"/>
        <end position="143"/>
    </location>
</feature>
<dbReference type="Pfam" id="PF18029">
    <property type="entry name" value="Glyoxalase_6"/>
    <property type="match status" value="1"/>
</dbReference>
<dbReference type="InterPro" id="IPR037523">
    <property type="entry name" value="VOC_core"/>
</dbReference>
<name>A0ABX8AWS5_9HYPH</name>
<dbReference type="InterPro" id="IPR029068">
    <property type="entry name" value="Glyas_Bleomycin-R_OHBP_Dase"/>
</dbReference>
<keyword evidence="3" id="KW-1185">Reference proteome</keyword>
<dbReference type="EMBL" id="CP074128">
    <property type="protein sequence ID" value="QUS58697.1"/>
    <property type="molecule type" value="Genomic_DNA"/>
</dbReference>
<sequence length="161" mass="17900">MKLTHINLVARDAKALATFYEVVFQCEQMRPARVLSGEKVSKGNGLPNSEILSIWLKFPDCDTPFLELHQHATTEDCGVAPVNATGFGHLAFQTPNLRELITKVLSAGGSRQGEVTNFGTSERPHLITYMHDPEGNILELEQPYCTPEEDQQQSSDRCQSI</sequence>
<evidence type="ECO:0000259" key="1">
    <source>
        <dbReference type="PROSITE" id="PS51819"/>
    </source>
</evidence>
<gene>
    <name evidence="2" type="ORF">KGB56_25160</name>
</gene>
<evidence type="ECO:0000313" key="3">
    <source>
        <dbReference type="Proteomes" id="UP000680706"/>
    </source>
</evidence>
<proteinExistence type="predicted"/>
<dbReference type="SUPFAM" id="SSF54593">
    <property type="entry name" value="Glyoxalase/Bleomycin resistance protein/Dihydroxybiphenyl dioxygenase"/>
    <property type="match status" value="1"/>
</dbReference>
<evidence type="ECO:0000313" key="2">
    <source>
        <dbReference type="EMBL" id="QUS58697.1"/>
    </source>
</evidence>
<dbReference type="RefSeq" id="WP_075697774.1">
    <property type="nucleotide sequence ID" value="NZ_CP074128.1"/>
</dbReference>
<organism evidence="2 3">
    <name type="scientific">Pseudovibrio brasiliensis</name>
    <dbReference type="NCBI Taxonomy" id="1898042"/>
    <lineage>
        <taxon>Bacteria</taxon>
        <taxon>Pseudomonadati</taxon>
        <taxon>Pseudomonadota</taxon>
        <taxon>Alphaproteobacteria</taxon>
        <taxon>Hyphomicrobiales</taxon>
        <taxon>Stappiaceae</taxon>
        <taxon>Pseudovibrio</taxon>
    </lineage>
</organism>
<geneLocation type="plasmid" evidence="2 3">
    <name>pAb134-02</name>
</geneLocation>
<dbReference type="Proteomes" id="UP000680706">
    <property type="component" value="Plasmid pAb134-02"/>
</dbReference>
<dbReference type="InterPro" id="IPR041581">
    <property type="entry name" value="Glyoxalase_6"/>
</dbReference>
<dbReference type="PROSITE" id="PS51819">
    <property type="entry name" value="VOC"/>
    <property type="match status" value="1"/>
</dbReference>